<feature type="region of interest" description="Disordered" evidence="1">
    <location>
        <begin position="212"/>
        <end position="298"/>
    </location>
</feature>
<proteinExistence type="predicted"/>
<evidence type="ECO:0000313" key="2">
    <source>
        <dbReference type="EMBL" id="KAJ7035232.1"/>
    </source>
</evidence>
<feature type="compositionally biased region" description="Basic and acidic residues" evidence="1">
    <location>
        <begin position="287"/>
        <end position="298"/>
    </location>
</feature>
<evidence type="ECO:0000256" key="1">
    <source>
        <dbReference type="SAM" id="MobiDB-lite"/>
    </source>
</evidence>
<gene>
    <name evidence="2" type="ORF">C8F04DRAFT_1099488</name>
</gene>
<accession>A0AAD6T0L9</accession>
<organism evidence="2 3">
    <name type="scientific">Mycena alexandri</name>
    <dbReference type="NCBI Taxonomy" id="1745969"/>
    <lineage>
        <taxon>Eukaryota</taxon>
        <taxon>Fungi</taxon>
        <taxon>Dikarya</taxon>
        <taxon>Basidiomycota</taxon>
        <taxon>Agaricomycotina</taxon>
        <taxon>Agaricomycetes</taxon>
        <taxon>Agaricomycetidae</taxon>
        <taxon>Agaricales</taxon>
        <taxon>Marasmiineae</taxon>
        <taxon>Mycenaceae</taxon>
        <taxon>Mycena</taxon>
    </lineage>
</organism>
<keyword evidence="3" id="KW-1185">Reference proteome</keyword>
<feature type="compositionally biased region" description="Low complexity" evidence="1">
    <location>
        <begin position="263"/>
        <end position="286"/>
    </location>
</feature>
<feature type="compositionally biased region" description="Basic residues" evidence="1">
    <location>
        <begin position="212"/>
        <end position="222"/>
    </location>
</feature>
<name>A0AAD6T0L9_9AGAR</name>
<evidence type="ECO:0000313" key="3">
    <source>
        <dbReference type="Proteomes" id="UP001218188"/>
    </source>
</evidence>
<sequence>MYSLVLNNLYKAHCRPMFADLFSAEDIEMVVDVRDEEMSDAPPLVTPTRPISLEFPNCSLEAALRAGDITQLTTRAHSRARPDSDVEDLQSISALAANRFETPATPPYVKYTIFPADIPPELWLEESNRIRDWSGITPPSTQIKRRTHSHFDQPMLLEPRMRKPKRKNGAVRSRYMYQNGPRLTLNAPAPQISAEEEENIRKLECESYLQYRHRRSKPHGRSTKGSPFGCPTPSESSSHSLGLGSESSYEEESNSHDSDVDDAVSATSEDSDVSSASWASYSSSSDSYDRRLSSPPGRHERLMRMHDHQHCRNSHSGLWQRLKSALPNLWSAV</sequence>
<reference evidence="2" key="1">
    <citation type="submission" date="2023-03" db="EMBL/GenBank/DDBJ databases">
        <title>Massive genome expansion in bonnet fungi (Mycena s.s.) driven by repeated elements and novel gene families across ecological guilds.</title>
        <authorList>
            <consortium name="Lawrence Berkeley National Laboratory"/>
            <person name="Harder C.B."/>
            <person name="Miyauchi S."/>
            <person name="Viragh M."/>
            <person name="Kuo A."/>
            <person name="Thoen E."/>
            <person name="Andreopoulos B."/>
            <person name="Lu D."/>
            <person name="Skrede I."/>
            <person name="Drula E."/>
            <person name="Henrissat B."/>
            <person name="Morin E."/>
            <person name="Kohler A."/>
            <person name="Barry K."/>
            <person name="LaButti K."/>
            <person name="Morin E."/>
            <person name="Salamov A."/>
            <person name="Lipzen A."/>
            <person name="Mereny Z."/>
            <person name="Hegedus B."/>
            <person name="Baldrian P."/>
            <person name="Stursova M."/>
            <person name="Weitz H."/>
            <person name="Taylor A."/>
            <person name="Grigoriev I.V."/>
            <person name="Nagy L.G."/>
            <person name="Martin F."/>
            <person name="Kauserud H."/>
        </authorList>
    </citation>
    <scope>NUCLEOTIDE SEQUENCE</scope>
    <source>
        <strain evidence="2">CBHHK200</strain>
    </source>
</reference>
<feature type="compositionally biased region" description="Low complexity" evidence="1">
    <location>
        <begin position="234"/>
        <end position="247"/>
    </location>
</feature>
<dbReference type="Proteomes" id="UP001218188">
    <property type="component" value="Unassembled WGS sequence"/>
</dbReference>
<protein>
    <submittedName>
        <fullName evidence="2">Uncharacterized protein</fullName>
    </submittedName>
</protein>
<dbReference type="AlphaFoldDB" id="A0AAD6T0L9"/>
<dbReference type="EMBL" id="JARJCM010000052">
    <property type="protein sequence ID" value="KAJ7035232.1"/>
    <property type="molecule type" value="Genomic_DNA"/>
</dbReference>
<comment type="caution">
    <text evidence="2">The sequence shown here is derived from an EMBL/GenBank/DDBJ whole genome shotgun (WGS) entry which is preliminary data.</text>
</comment>